<reference evidence="1" key="1">
    <citation type="submission" date="2021-11" db="EMBL/GenBank/DDBJ databases">
        <title>Genome sequence of Xylella taiwanensis PLS432.</title>
        <authorList>
            <person name="Weng L.-W."/>
            <person name="Su C.-C."/>
            <person name="Tsai C.-W."/>
            <person name="Kuo C.-H."/>
        </authorList>
    </citation>
    <scope>NUCLEOTIDE SEQUENCE</scope>
    <source>
        <strain evidence="1">PLS432</strain>
    </source>
</reference>
<dbReference type="RefSeq" id="WP_230430678.1">
    <property type="nucleotide sequence ID" value="NZ_CP053627.1"/>
</dbReference>
<comment type="caution">
    <text evidence="1">The sequence shown here is derived from an EMBL/GenBank/DDBJ whole genome shotgun (WGS) entry which is preliminary data.</text>
</comment>
<sequence length="77" mass="8313">MRELAAQEIGNVDGGVYILNLNYGGFSRNPFLAFLGIGNTAIAVNFGRGGSSFYSRPTLNIDNVNVINVTQEIHQPV</sequence>
<accession>A0ABS8TW18</accession>
<name>A0ABS8TW18_9GAMM</name>
<dbReference type="GeneID" id="68900291"/>
<proteinExistence type="predicted"/>
<keyword evidence="2" id="KW-1185">Reference proteome</keyword>
<evidence type="ECO:0000313" key="2">
    <source>
        <dbReference type="Proteomes" id="UP001430701"/>
    </source>
</evidence>
<dbReference type="Proteomes" id="UP001430701">
    <property type="component" value="Unassembled WGS sequence"/>
</dbReference>
<organism evidence="1 2">
    <name type="scientific">Xylella taiwanensis</name>
    <dbReference type="NCBI Taxonomy" id="1444770"/>
    <lineage>
        <taxon>Bacteria</taxon>
        <taxon>Pseudomonadati</taxon>
        <taxon>Pseudomonadota</taxon>
        <taxon>Gammaproteobacteria</taxon>
        <taxon>Lysobacterales</taxon>
        <taxon>Lysobacteraceae</taxon>
        <taxon>Xylella</taxon>
    </lineage>
</organism>
<evidence type="ECO:0000313" key="1">
    <source>
        <dbReference type="EMBL" id="MCD8473398.1"/>
    </source>
</evidence>
<dbReference type="EMBL" id="JAJPPU010000002">
    <property type="protein sequence ID" value="MCD8473398.1"/>
    <property type="molecule type" value="Genomic_DNA"/>
</dbReference>
<protein>
    <submittedName>
        <fullName evidence="1">Uncharacterized protein</fullName>
    </submittedName>
</protein>
<gene>
    <name evidence="1" type="ORF">LPH55_08010</name>
</gene>